<comment type="caution">
    <text evidence="2">The sequence shown here is derived from an EMBL/GenBank/DDBJ whole genome shotgun (WGS) entry which is preliminary data.</text>
</comment>
<feature type="compositionally biased region" description="Polar residues" evidence="1">
    <location>
        <begin position="1"/>
        <end position="10"/>
    </location>
</feature>
<feature type="region of interest" description="Disordered" evidence="1">
    <location>
        <begin position="1"/>
        <end position="91"/>
    </location>
</feature>
<name>A0A8H6U875_9PEZI</name>
<feature type="compositionally biased region" description="Basic and acidic residues" evidence="1">
    <location>
        <begin position="59"/>
        <end position="78"/>
    </location>
</feature>
<evidence type="ECO:0000256" key="1">
    <source>
        <dbReference type="SAM" id="MobiDB-lite"/>
    </source>
</evidence>
<evidence type="ECO:0000313" key="2">
    <source>
        <dbReference type="EMBL" id="KAF6844259.1"/>
    </source>
</evidence>
<organism evidence="2 3">
    <name type="scientific">Colletotrichum musicola</name>
    <dbReference type="NCBI Taxonomy" id="2175873"/>
    <lineage>
        <taxon>Eukaryota</taxon>
        <taxon>Fungi</taxon>
        <taxon>Dikarya</taxon>
        <taxon>Ascomycota</taxon>
        <taxon>Pezizomycotina</taxon>
        <taxon>Sordariomycetes</taxon>
        <taxon>Hypocreomycetidae</taxon>
        <taxon>Glomerellales</taxon>
        <taxon>Glomerellaceae</taxon>
        <taxon>Colletotrichum</taxon>
        <taxon>Colletotrichum orchidearum species complex</taxon>
    </lineage>
</organism>
<keyword evidence="3" id="KW-1185">Reference proteome</keyword>
<reference evidence="2" key="1">
    <citation type="journal article" date="2020" name="Phytopathology">
        <title>Genome Sequence Resources of Colletotrichum truncatum, C. plurivorum, C. musicola, and C. sojae: Four Species Pathogenic to Soybean (Glycine max).</title>
        <authorList>
            <person name="Rogerio F."/>
            <person name="Boufleur T.R."/>
            <person name="Ciampi-Guillardi M."/>
            <person name="Sukno S.A."/>
            <person name="Thon M.R."/>
            <person name="Massola Junior N.S."/>
            <person name="Baroncelli R."/>
        </authorList>
    </citation>
    <scope>NUCLEOTIDE SEQUENCE</scope>
    <source>
        <strain evidence="2">LFN0074</strain>
    </source>
</reference>
<evidence type="ECO:0000313" key="3">
    <source>
        <dbReference type="Proteomes" id="UP000639643"/>
    </source>
</evidence>
<gene>
    <name evidence="2" type="ORF">CMUS01_01314</name>
</gene>
<sequence>MENLQYSPQATLDYDNPQGGDSRSSPEHRFRTLTNQSLEPERSRAQDPSAPCISPSPVGDHDPEVLEDEAHVAQHERPPFPPRSGGDVGVEPQEYEGLLAGNTNIQRKPVALFSS</sequence>
<dbReference type="Proteomes" id="UP000639643">
    <property type="component" value="Unassembled WGS sequence"/>
</dbReference>
<dbReference type="EMBL" id="WIGM01000021">
    <property type="protein sequence ID" value="KAF6844259.1"/>
    <property type="molecule type" value="Genomic_DNA"/>
</dbReference>
<protein>
    <submittedName>
        <fullName evidence="2">Uncharacterized protein</fullName>
    </submittedName>
</protein>
<accession>A0A8H6U875</accession>
<proteinExistence type="predicted"/>
<dbReference type="AlphaFoldDB" id="A0A8H6U875"/>